<evidence type="ECO:0000313" key="4">
    <source>
        <dbReference type="Proteomes" id="UP000562464"/>
    </source>
</evidence>
<accession>A0A841C144</accession>
<protein>
    <recommendedName>
        <fullName evidence="2">Replication initiator A N-terminal domain-containing protein</fullName>
    </recommendedName>
</protein>
<dbReference type="AlphaFoldDB" id="A0A841C144"/>
<evidence type="ECO:0000259" key="2">
    <source>
        <dbReference type="Pfam" id="PF06970"/>
    </source>
</evidence>
<evidence type="ECO:0000313" key="3">
    <source>
        <dbReference type="EMBL" id="MBB5887626.1"/>
    </source>
</evidence>
<name>A0A841C144_9LACT</name>
<feature type="domain" description="Replication initiator A N-terminal" evidence="2">
    <location>
        <begin position="39"/>
        <end position="101"/>
    </location>
</feature>
<comment type="caution">
    <text evidence="3">The sequence shown here is derived from an EMBL/GenBank/DDBJ whole genome shotgun (WGS) entry which is preliminary data.</text>
</comment>
<dbReference type="EMBL" id="JACHHV010000005">
    <property type="protein sequence ID" value="MBB5887626.1"/>
    <property type="molecule type" value="Genomic_DNA"/>
</dbReference>
<dbReference type="Proteomes" id="UP000562464">
    <property type="component" value="Unassembled WGS sequence"/>
</dbReference>
<evidence type="ECO:0000256" key="1">
    <source>
        <dbReference type="SAM" id="MobiDB-lite"/>
    </source>
</evidence>
<proteinExistence type="predicted"/>
<reference evidence="3 4" key="1">
    <citation type="submission" date="2020-08" db="EMBL/GenBank/DDBJ databases">
        <title>Genomic Encyclopedia of Type Strains, Phase IV (KMG-IV): sequencing the most valuable type-strain genomes for metagenomic binning, comparative biology and taxonomic classification.</title>
        <authorList>
            <person name="Goeker M."/>
        </authorList>
    </citation>
    <scope>NUCLEOTIDE SEQUENCE [LARGE SCALE GENOMIC DNA]</scope>
    <source>
        <strain evidence="3 4">DSM 14925</strain>
    </source>
</reference>
<keyword evidence="4" id="KW-1185">Reference proteome</keyword>
<feature type="compositionally biased region" description="Basic and acidic residues" evidence="1">
    <location>
        <begin position="306"/>
        <end position="318"/>
    </location>
</feature>
<sequence>MEKITLNQVVTSQNFYQYPKLFTPYREKNSEGEVVRIASKYIRMKNEAKILYTFLKNRFELSIINNFVDENEFVYVIATVEELSDVLSCSKRTVITLKNELKDFGLIEEVKQGLNKPNRIYVGNLDGTQLEKTIIEKKKTPTTPKIKDVSGGAKFAPPEGTNAAPQEMQKSQPSYIESSHEDEDEINNKALQEKIQKIQDQKIKIIITKIQKMNLPGNNSKILICNEILNEFEEGQDPLLINIFFDEAFKYTTDHLHDLKYFGKYLVENMKNKNQLNLLENKKNQIEKDNLKNLPQIPVTGPWSKTDTKSAAKRTEEKNTNVLTDEEVKVFKRRLEVIGK</sequence>
<dbReference type="InterPro" id="IPR010724">
    <property type="entry name" value="RepA_N"/>
</dbReference>
<feature type="region of interest" description="Disordered" evidence="1">
    <location>
        <begin position="142"/>
        <end position="170"/>
    </location>
</feature>
<feature type="region of interest" description="Disordered" evidence="1">
    <location>
        <begin position="297"/>
        <end position="318"/>
    </location>
</feature>
<organism evidence="3 4">
    <name type="scientific">Lactovum miscens</name>
    <dbReference type="NCBI Taxonomy" id="190387"/>
    <lineage>
        <taxon>Bacteria</taxon>
        <taxon>Bacillati</taxon>
        <taxon>Bacillota</taxon>
        <taxon>Bacilli</taxon>
        <taxon>Lactobacillales</taxon>
        <taxon>Streptococcaceae</taxon>
        <taxon>Lactovum</taxon>
    </lineage>
</organism>
<dbReference type="Pfam" id="PF06970">
    <property type="entry name" value="RepA_N"/>
    <property type="match status" value="1"/>
</dbReference>
<dbReference type="RefSeq" id="WP_183538985.1">
    <property type="nucleotide sequence ID" value="NZ_JACHHV010000005.1"/>
</dbReference>
<gene>
    <name evidence="3" type="ORF">HNQ37_000498</name>
</gene>